<proteinExistence type="predicted"/>
<protein>
    <submittedName>
        <fullName evidence="1">TraC family protein</fullName>
    </submittedName>
</protein>
<name>A0AAP3HE86_LEGPN</name>
<organism evidence="1 2">
    <name type="scientific">Legionella pneumophila</name>
    <dbReference type="NCBI Taxonomy" id="446"/>
    <lineage>
        <taxon>Bacteria</taxon>
        <taxon>Pseudomonadati</taxon>
        <taxon>Pseudomonadota</taxon>
        <taxon>Gammaproteobacteria</taxon>
        <taxon>Legionellales</taxon>
        <taxon>Legionellaceae</taxon>
        <taxon>Legionella</taxon>
    </lineage>
</organism>
<dbReference type="EMBL" id="JAPXIC010000037">
    <property type="protein sequence ID" value="MCZ4718701.1"/>
    <property type="molecule type" value="Genomic_DNA"/>
</dbReference>
<dbReference type="Proteomes" id="UP001071279">
    <property type="component" value="Unassembled WGS sequence"/>
</dbReference>
<evidence type="ECO:0000313" key="2">
    <source>
        <dbReference type="Proteomes" id="UP001071279"/>
    </source>
</evidence>
<dbReference type="InterPro" id="IPR025955">
    <property type="entry name" value="TraC/Conjuga_ATPase"/>
</dbReference>
<sequence>MFTNAIEWVQDTYELLKETWNDKGLTGNESDFDLKTHQYPSFTEKILPYQYFDEESKLFFNEYNAGLIYRIIPLTGANEHIAEQLDTLLQSKVSHEFTLQLICVKHNQVGNDIEAFTSQFAKSEFENLSLLGDNLKAFYQKAAIHGFKTNTMLSPRLTHTDCYIVIDKIKKESESDLKACFGQFRVSFEASLSAAKIGFKQADATDFLHLLHFYLDNCPDVITPRPVIYDKTKLLKEQALSHDFDIEFKNNEVVI</sequence>
<dbReference type="AlphaFoldDB" id="A0AAP3HE86"/>
<dbReference type="RefSeq" id="WP_269568822.1">
    <property type="nucleotide sequence ID" value="NZ_JAPXIC010000037.1"/>
</dbReference>
<gene>
    <name evidence="1" type="ORF">O6C86_05655</name>
</gene>
<comment type="caution">
    <text evidence="1">The sequence shown here is derived from an EMBL/GenBank/DDBJ whole genome shotgun (WGS) entry which is preliminary data.</text>
</comment>
<accession>A0AAP3HE86</accession>
<evidence type="ECO:0000313" key="1">
    <source>
        <dbReference type="EMBL" id="MCZ4718701.1"/>
    </source>
</evidence>
<dbReference type="Pfam" id="PF11130">
    <property type="entry name" value="TraC_F_IV"/>
    <property type="match status" value="1"/>
</dbReference>
<feature type="non-terminal residue" evidence="1">
    <location>
        <position position="255"/>
    </location>
</feature>
<reference evidence="1" key="1">
    <citation type="submission" date="2022-12" db="EMBL/GenBank/DDBJ databases">
        <title>Comparative genomics of Legionella pneumophila isolates from the West Bank and Germany support molecular epidemiology of Legionnaires disease.</title>
        <authorList>
            <person name="Zayed A.R."/>
            <person name="Bitar D.M."/>
            <person name="Steinert M."/>
            <person name="Lueck C."/>
            <person name="Brettar I."/>
            <person name="Hoefle M.G."/>
            <person name="Bunk B."/>
        </authorList>
    </citation>
    <scope>NUCLEOTIDE SEQUENCE</scope>
    <source>
        <strain evidence="1">H23</strain>
    </source>
</reference>